<feature type="compositionally biased region" description="Acidic residues" evidence="3">
    <location>
        <begin position="698"/>
        <end position="709"/>
    </location>
</feature>
<dbReference type="PANTHER" id="PTHR45876">
    <property type="entry name" value="FI04035P"/>
    <property type="match status" value="1"/>
</dbReference>
<dbReference type="SUPFAM" id="SSF103657">
    <property type="entry name" value="BAR/IMD domain-like"/>
    <property type="match status" value="1"/>
</dbReference>
<evidence type="ECO:0000259" key="4">
    <source>
        <dbReference type="PROSITE" id="PS50238"/>
    </source>
</evidence>
<sequence>MINSNDSTSTAGGNSNNNTAPTLDALKEVQLLSPLRSGQQDINCDNINLIAPTDLTSTASILSFSNDLWDGYDILCKRTELGIEQCKDLLEFFKRRATIEDKYSKSVTEYFSRFKLKDENDSFQKGIQLITKVCEAESNVHKTFSSNLLNNLCHPFSALVKEMEQRRKKLIQEGQKVRNDLKDSIELLKKHHLRYEKQCKEMESVKVELINMIEKEPDANSKVQALERKVAKCESNAIIAEEEYKSQIKDTNEFISTSYLIRMTDNLNEFEQFESMRLQFIKSNIKNFIGLKGEVEGETISNTSIDVIDPELDIQSFIKNHLSNRKVIPPFQFEPYVEGKIISLNSSNNNVFNNSGFVHSNNSSSFNSTSTAGSTKDTLFNGSSNNSFLKQDSFKENSNNGGSFNSNINNNSNTSVSPPQTSTKSIKENIFGFFNKATNNLKSSSASIINSTFNDNNSNSNSNNNQSSTNNNNSNNNSLNKSLNNICLSVFGVELEEIMDHQKKTFPNLEIPWILIEFVKTLSKLNAFKTNGIFTISPSHQMVQQEKQRINEGGSLDSITDVHLLATLLKHWLRDLPNPLISYAIYDEIIESPEKAWSILETGIPLLHRKVLIYILEFLVTFIQPEFTYISKIDMHELATLIAPVLIRPSESKDPEKALVNSHKEIQLLESLLGDCNEKKKSNNQFLKKRQTVALSLETDDNSDDEYDENDKYDQDSLSSDNNNNDDDDYNDSVDDDDDSDDDNGNHNNKNNSNYNQSKSTNRDKIIQNYKQRNQHLVSKQSKFANHSDNDNSSSSGSSSNDNTPHHQYQFQITPNNFTPILSPNDFDPSSPASSSQIPPRSSSTLSFGNSDTFSVTQSDSDPVLVECEHISDGFDY</sequence>
<feature type="domain" description="Rho-GAP" evidence="4">
    <location>
        <begin position="493"/>
        <end position="680"/>
    </location>
</feature>
<dbReference type="AlphaFoldDB" id="A0A8J4USA7"/>
<feature type="compositionally biased region" description="Low complexity" evidence="3">
    <location>
        <begin position="746"/>
        <end position="760"/>
    </location>
</feature>
<dbReference type="GO" id="GO:0007165">
    <property type="term" value="P:signal transduction"/>
    <property type="evidence" value="ECO:0007669"/>
    <property type="project" value="InterPro"/>
</dbReference>
<keyword evidence="7" id="KW-1185">Reference proteome</keyword>
<dbReference type="Pfam" id="PF00611">
    <property type="entry name" value="FCH"/>
    <property type="match status" value="1"/>
</dbReference>
<dbReference type="PROSITE" id="PS50238">
    <property type="entry name" value="RHOGAP"/>
    <property type="match status" value="1"/>
</dbReference>
<dbReference type="Proteomes" id="UP000695562">
    <property type="component" value="Unassembled WGS sequence"/>
</dbReference>
<evidence type="ECO:0000256" key="3">
    <source>
        <dbReference type="SAM" id="MobiDB-lite"/>
    </source>
</evidence>
<dbReference type="OrthoDB" id="437889at2759"/>
<feature type="region of interest" description="Disordered" evidence="3">
    <location>
        <begin position="785"/>
        <end position="863"/>
    </location>
</feature>
<dbReference type="PROSITE" id="PS51741">
    <property type="entry name" value="F_BAR"/>
    <property type="match status" value="1"/>
</dbReference>
<evidence type="ECO:0000313" key="6">
    <source>
        <dbReference type="EMBL" id="KAF2073396.1"/>
    </source>
</evidence>
<dbReference type="InterPro" id="IPR008936">
    <property type="entry name" value="Rho_GTPase_activation_prot"/>
</dbReference>
<evidence type="ECO:0000259" key="5">
    <source>
        <dbReference type="PROSITE" id="PS51741"/>
    </source>
</evidence>
<feature type="region of interest" description="Disordered" evidence="3">
    <location>
        <begin position="390"/>
        <end position="423"/>
    </location>
</feature>
<comment type="caution">
    <text evidence="6">The sequence shown here is derived from an EMBL/GenBank/DDBJ whole genome shotgun (WGS) entry which is preliminary data.</text>
</comment>
<feature type="compositionally biased region" description="Acidic residues" evidence="3">
    <location>
        <begin position="724"/>
        <end position="743"/>
    </location>
</feature>
<feature type="compositionally biased region" description="Low complexity" evidence="3">
    <location>
        <begin position="791"/>
        <end position="803"/>
    </location>
</feature>
<feature type="region of interest" description="Disordered" evidence="3">
    <location>
        <begin position="697"/>
        <end position="762"/>
    </location>
</feature>
<reference evidence="6" key="1">
    <citation type="submission" date="2020-01" db="EMBL/GenBank/DDBJ databases">
        <title>Development of genomics and gene disruption for Polysphondylium violaceum indicates a role for the polyketide synthase stlB in stalk morphogenesis.</title>
        <authorList>
            <person name="Narita B."/>
            <person name="Kawabe Y."/>
            <person name="Kin K."/>
            <person name="Saito T."/>
            <person name="Gibbs R."/>
            <person name="Kuspa A."/>
            <person name="Muzny D."/>
            <person name="Queller D."/>
            <person name="Richards S."/>
            <person name="Strassman J."/>
            <person name="Sucgang R."/>
            <person name="Worley K."/>
            <person name="Schaap P."/>
        </authorList>
    </citation>
    <scope>NUCLEOTIDE SEQUENCE</scope>
    <source>
        <strain evidence="6">QSvi11</strain>
    </source>
</reference>
<keyword evidence="2" id="KW-0175">Coiled coil</keyword>
<feature type="compositionally biased region" description="Polar residues" evidence="3">
    <location>
        <begin position="848"/>
        <end position="861"/>
    </location>
</feature>
<dbReference type="Gene3D" id="1.20.1270.60">
    <property type="entry name" value="Arfaptin homology (AH) domain/BAR domain"/>
    <property type="match status" value="1"/>
</dbReference>
<feature type="region of interest" description="Disordered" evidence="3">
    <location>
        <begin position="1"/>
        <end position="20"/>
    </location>
</feature>
<accession>A0A8J4USA7</accession>
<dbReference type="Gene3D" id="1.10.555.10">
    <property type="entry name" value="Rho GTPase activation protein"/>
    <property type="match status" value="1"/>
</dbReference>
<evidence type="ECO:0000313" key="7">
    <source>
        <dbReference type="Proteomes" id="UP000695562"/>
    </source>
</evidence>
<feature type="compositionally biased region" description="Low complexity" evidence="3">
    <location>
        <begin position="397"/>
        <end position="417"/>
    </location>
</feature>
<dbReference type="InterPro" id="IPR027267">
    <property type="entry name" value="AH/BAR_dom_sf"/>
</dbReference>
<feature type="domain" description="F-BAR" evidence="5">
    <location>
        <begin position="62"/>
        <end position="332"/>
    </location>
</feature>
<organism evidence="6 7">
    <name type="scientific">Polysphondylium violaceum</name>
    <dbReference type="NCBI Taxonomy" id="133409"/>
    <lineage>
        <taxon>Eukaryota</taxon>
        <taxon>Amoebozoa</taxon>
        <taxon>Evosea</taxon>
        <taxon>Eumycetozoa</taxon>
        <taxon>Dictyostelia</taxon>
        <taxon>Dictyosteliales</taxon>
        <taxon>Dictyosteliaceae</taxon>
        <taxon>Polysphondylium</taxon>
    </lineage>
</organism>
<evidence type="ECO:0000256" key="2">
    <source>
        <dbReference type="PROSITE-ProRule" id="PRU01077"/>
    </source>
</evidence>
<feature type="compositionally biased region" description="Polar residues" evidence="3">
    <location>
        <begin position="806"/>
        <end position="822"/>
    </location>
</feature>
<dbReference type="Pfam" id="PF00620">
    <property type="entry name" value="RhoGAP"/>
    <property type="match status" value="1"/>
</dbReference>
<dbReference type="InterPro" id="IPR031160">
    <property type="entry name" value="F_BAR_dom"/>
</dbReference>
<feature type="compositionally biased region" description="Low complexity" evidence="3">
    <location>
        <begin position="823"/>
        <end position="847"/>
    </location>
</feature>
<evidence type="ECO:0000256" key="1">
    <source>
        <dbReference type="ARBA" id="ARBA00022468"/>
    </source>
</evidence>
<dbReference type="InterPro" id="IPR000198">
    <property type="entry name" value="RhoGAP_dom"/>
</dbReference>
<dbReference type="GO" id="GO:0005737">
    <property type="term" value="C:cytoplasm"/>
    <property type="evidence" value="ECO:0007669"/>
    <property type="project" value="TreeGrafter"/>
</dbReference>
<dbReference type="SMART" id="SM00324">
    <property type="entry name" value="RhoGAP"/>
    <property type="match status" value="1"/>
</dbReference>
<protein>
    <recommendedName>
        <fullName evidence="8">RhoGAP domain-containing protein</fullName>
    </recommendedName>
</protein>
<dbReference type="SUPFAM" id="SSF48350">
    <property type="entry name" value="GTPase activation domain, GAP"/>
    <property type="match status" value="1"/>
</dbReference>
<dbReference type="GO" id="GO:0005096">
    <property type="term" value="F:GTPase activator activity"/>
    <property type="evidence" value="ECO:0007669"/>
    <property type="project" value="UniProtKB-KW"/>
</dbReference>
<evidence type="ECO:0008006" key="8">
    <source>
        <dbReference type="Google" id="ProtNLM"/>
    </source>
</evidence>
<keyword evidence="1" id="KW-0343">GTPase activation</keyword>
<gene>
    <name evidence="6" type="ORF">CYY_005309</name>
</gene>
<proteinExistence type="predicted"/>
<dbReference type="SMART" id="SM00055">
    <property type="entry name" value="FCH"/>
    <property type="match status" value="1"/>
</dbReference>
<dbReference type="EMBL" id="AJWJ01000207">
    <property type="protein sequence ID" value="KAF2073396.1"/>
    <property type="molecule type" value="Genomic_DNA"/>
</dbReference>
<feature type="region of interest" description="Disordered" evidence="3">
    <location>
        <begin position="455"/>
        <end position="477"/>
    </location>
</feature>
<dbReference type="InterPro" id="IPR001060">
    <property type="entry name" value="FCH_dom"/>
</dbReference>
<dbReference type="PANTHER" id="PTHR45876:SF8">
    <property type="entry name" value="FI04035P"/>
    <property type="match status" value="1"/>
</dbReference>
<name>A0A8J4USA7_9MYCE</name>